<dbReference type="OrthoDB" id="1494630at2"/>
<dbReference type="GO" id="GO:0005886">
    <property type="term" value="C:plasma membrane"/>
    <property type="evidence" value="ECO:0007669"/>
    <property type="project" value="TreeGrafter"/>
</dbReference>
<feature type="transmembrane region" description="Helical" evidence="5">
    <location>
        <begin position="114"/>
        <end position="132"/>
    </location>
</feature>
<dbReference type="EMBL" id="SBII01000001">
    <property type="protein sequence ID" value="RWX03589.1"/>
    <property type="molecule type" value="Genomic_DNA"/>
</dbReference>
<evidence type="ECO:0000256" key="2">
    <source>
        <dbReference type="ARBA" id="ARBA00022692"/>
    </source>
</evidence>
<evidence type="ECO:0000313" key="7">
    <source>
        <dbReference type="Proteomes" id="UP000287527"/>
    </source>
</evidence>
<reference evidence="6 7" key="1">
    <citation type="submission" date="2019-01" db="EMBL/GenBank/DDBJ databases">
        <title>Flavobacterium sp. nov.,isolated from freshwater.</title>
        <authorList>
            <person name="Zhang R."/>
            <person name="Du Z.-J."/>
        </authorList>
    </citation>
    <scope>NUCLEOTIDE SEQUENCE [LARGE SCALE GENOMIC DNA]</scope>
    <source>
        <strain evidence="6 7">1E403</strain>
    </source>
</reference>
<feature type="transmembrane region" description="Helical" evidence="5">
    <location>
        <begin position="50"/>
        <end position="69"/>
    </location>
</feature>
<keyword evidence="2 5" id="KW-0812">Transmembrane</keyword>
<comment type="subcellular location">
    <subcellularLocation>
        <location evidence="1">Membrane</location>
        <topology evidence="1">Multi-pass membrane protein</topology>
    </subcellularLocation>
</comment>
<dbReference type="RefSeq" id="WP_128388145.1">
    <property type="nucleotide sequence ID" value="NZ_SBII01000001.1"/>
</dbReference>
<feature type="transmembrane region" description="Helical" evidence="5">
    <location>
        <begin position="89"/>
        <end position="107"/>
    </location>
</feature>
<dbReference type="InterPro" id="IPR051907">
    <property type="entry name" value="DoxX-like_oxidoreductase"/>
</dbReference>
<accession>A0A3S3RLI2</accession>
<gene>
    <name evidence="6" type="ORF">EPI11_01280</name>
</gene>
<dbReference type="Proteomes" id="UP000287527">
    <property type="component" value="Unassembled WGS sequence"/>
</dbReference>
<keyword evidence="4 5" id="KW-0472">Membrane</keyword>
<keyword evidence="7" id="KW-1185">Reference proteome</keyword>
<dbReference type="Pfam" id="PF02077">
    <property type="entry name" value="SURF4"/>
    <property type="match status" value="1"/>
</dbReference>
<evidence type="ECO:0000256" key="3">
    <source>
        <dbReference type="ARBA" id="ARBA00022989"/>
    </source>
</evidence>
<feature type="transmembrane region" description="Helical" evidence="5">
    <location>
        <begin position="152"/>
        <end position="171"/>
    </location>
</feature>
<protein>
    <submittedName>
        <fullName evidence="6">DoxX family protein</fullName>
    </submittedName>
</protein>
<proteinExistence type="predicted"/>
<sequence>MHFPISKCSVSLLITIPVDSTIHRYSTYFRIANVNTFVSTKTLKPKKMKYTLLAGRILFSLIFLLSSFGHFSEPSIGYAASKGVPMASFLVPLSGIIELIGALSIILGYKAKYGAWLIILFLLPVTVMLHNFWTISDPMAQQMDMAAFMKNISMIGGALIIVHFGSGPLSLGNRNSSRASV</sequence>
<keyword evidence="3 5" id="KW-1133">Transmembrane helix</keyword>
<organism evidence="6 7">
    <name type="scientific">Flavobacterium cerinum</name>
    <dbReference type="NCBI Taxonomy" id="2502784"/>
    <lineage>
        <taxon>Bacteria</taxon>
        <taxon>Pseudomonadati</taxon>
        <taxon>Bacteroidota</taxon>
        <taxon>Flavobacteriia</taxon>
        <taxon>Flavobacteriales</taxon>
        <taxon>Flavobacteriaceae</taxon>
        <taxon>Flavobacterium</taxon>
    </lineage>
</organism>
<evidence type="ECO:0000256" key="1">
    <source>
        <dbReference type="ARBA" id="ARBA00004141"/>
    </source>
</evidence>
<evidence type="ECO:0000256" key="4">
    <source>
        <dbReference type="ARBA" id="ARBA00023136"/>
    </source>
</evidence>
<dbReference type="InterPro" id="IPR002995">
    <property type="entry name" value="Surf4"/>
</dbReference>
<dbReference type="AlphaFoldDB" id="A0A3S3RLI2"/>
<dbReference type="PANTHER" id="PTHR33452:SF1">
    <property type="entry name" value="INNER MEMBRANE PROTEIN YPHA-RELATED"/>
    <property type="match status" value="1"/>
</dbReference>
<evidence type="ECO:0000256" key="5">
    <source>
        <dbReference type="SAM" id="Phobius"/>
    </source>
</evidence>
<name>A0A3S3RLI2_9FLAO</name>
<dbReference type="PANTHER" id="PTHR33452">
    <property type="entry name" value="OXIDOREDUCTASE CATD-RELATED"/>
    <property type="match status" value="1"/>
</dbReference>
<evidence type="ECO:0000313" key="6">
    <source>
        <dbReference type="EMBL" id="RWX03589.1"/>
    </source>
</evidence>
<comment type="caution">
    <text evidence="6">The sequence shown here is derived from an EMBL/GenBank/DDBJ whole genome shotgun (WGS) entry which is preliminary data.</text>
</comment>